<dbReference type="EMBL" id="QEAS01000006">
    <property type="protein sequence ID" value="PWG81134.1"/>
    <property type="molecule type" value="Genomic_DNA"/>
</dbReference>
<gene>
    <name evidence="2" type="ORF">DDR33_09435</name>
</gene>
<dbReference type="AlphaFoldDB" id="A0A2U2PIP1"/>
<sequence>MKHLLTILAVIIALSSAEAQERPLVQFSGIIYNVDSNVVVPYVSVTNKSDRYKAFSANYQGYFSFVAHEGDTVIFSAVGYRKEAIVIPDNLSDKSYTVVVKMKAQVINLPTVTVLPWASVDQFNKEFMALKFADDDMEIARKNVTRTSLLAIARELPRDGQEMRGINFQNNHVALTNKAINQRYANPLLNPFAWGSFIQQILQGDKRRGDSN</sequence>
<proteinExistence type="predicted"/>
<keyword evidence="3" id="KW-1185">Reference proteome</keyword>
<comment type="caution">
    <text evidence="2">The sequence shown here is derived from an EMBL/GenBank/DDBJ whole genome shotgun (WGS) entry which is preliminary data.</text>
</comment>
<evidence type="ECO:0000313" key="2">
    <source>
        <dbReference type="EMBL" id="PWG81134.1"/>
    </source>
</evidence>
<evidence type="ECO:0008006" key="4">
    <source>
        <dbReference type="Google" id="ProtNLM"/>
    </source>
</evidence>
<reference evidence="2 3" key="1">
    <citation type="submission" date="2018-04" db="EMBL/GenBank/DDBJ databases">
        <title>Pedobacter chongqingensis sp. nov., isolated from a rottenly hemp rope.</title>
        <authorList>
            <person name="Cai Y."/>
        </authorList>
    </citation>
    <scope>NUCLEOTIDE SEQUENCE [LARGE SCALE GENOMIC DNA]</scope>
    <source>
        <strain evidence="2 3">FJ4-8</strain>
    </source>
</reference>
<dbReference type="Proteomes" id="UP000245647">
    <property type="component" value="Unassembled WGS sequence"/>
</dbReference>
<evidence type="ECO:0000313" key="3">
    <source>
        <dbReference type="Proteomes" id="UP000245647"/>
    </source>
</evidence>
<organism evidence="2 3">
    <name type="scientific">Pararcticibacter amylolyticus</name>
    <dbReference type="NCBI Taxonomy" id="2173175"/>
    <lineage>
        <taxon>Bacteria</taxon>
        <taxon>Pseudomonadati</taxon>
        <taxon>Bacteroidota</taxon>
        <taxon>Sphingobacteriia</taxon>
        <taxon>Sphingobacteriales</taxon>
        <taxon>Sphingobacteriaceae</taxon>
        <taxon>Pararcticibacter</taxon>
    </lineage>
</organism>
<protein>
    <recommendedName>
        <fullName evidence="4">Carboxypeptidase-like regulatory domain-containing protein</fullName>
    </recommendedName>
</protein>
<dbReference type="OrthoDB" id="1115630at2"/>
<name>A0A2U2PIP1_9SPHI</name>
<feature type="signal peptide" evidence="1">
    <location>
        <begin position="1"/>
        <end position="19"/>
    </location>
</feature>
<dbReference type="RefSeq" id="WP_109415519.1">
    <property type="nucleotide sequence ID" value="NZ_QEAS01000006.1"/>
</dbReference>
<keyword evidence="1" id="KW-0732">Signal</keyword>
<accession>A0A2U2PIP1</accession>
<feature type="chain" id="PRO_5015582806" description="Carboxypeptidase-like regulatory domain-containing protein" evidence="1">
    <location>
        <begin position="20"/>
        <end position="212"/>
    </location>
</feature>
<evidence type="ECO:0000256" key="1">
    <source>
        <dbReference type="SAM" id="SignalP"/>
    </source>
</evidence>